<accession>A0AAV9WZ91</accession>
<dbReference type="AlphaFoldDB" id="A0AAV9WZ91"/>
<dbReference type="Proteomes" id="UP001365542">
    <property type="component" value="Unassembled WGS sequence"/>
</dbReference>
<gene>
    <name evidence="2" type="ORF">TWF694_003813</name>
</gene>
<name>A0AAV9WZ91_9PEZI</name>
<organism evidence="2 3">
    <name type="scientific">Orbilia ellipsospora</name>
    <dbReference type="NCBI Taxonomy" id="2528407"/>
    <lineage>
        <taxon>Eukaryota</taxon>
        <taxon>Fungi</taxon>
        <taxon>Dikarya</taxon>
        <taxon>Ascomycota</taxon>
        <taxon>Pezizomycotina</taxon>
        <taxon>Orbiliomycetes</taxon>
        <taxon>Orbiliales</taxon>
        <taxon>Orbiliaceae</taxon>
        <taxon>Orbilia</taxon>
    </lineage>
</organism>
<evidence type="ECO:0000313" key="2">
    <source>
        <dbReference type="EMBL" id="KAK6530461.1"/>
    </source>
</evidence>
<reference evidence="2 3" key="1">
    <citation type="submission" date="2019-10" db="EMBL/GenBank/DDBJ databases">
        <authorList>
            <person name="Palmer J.M."/>
        </authorList>
    </citation>
    <scope>NUCLEOTIDE SEQUENCE [LARGE SCALE GENOMIC DNA]</scope>
    <source>
        <strain evidence="2 3">TWF694</strain>
    </source>
</reference>
<evidence type="ECO:0000256" key="1">
    <source>
        <dbReference type="SAM" id="SignalP"/>
    </source>
</evidence>
<feature type="signal peptide" evidence="1">
    <location>
        <begin position="1"/>
        <end position="22"/>
    </location>
</feature>
<dbReference type="EMBL" id="JAVHJO010000013">
    <property type="protein sequence ID" value="KAK6530461.1"/>
    <property type="molecule type" value="Genomic_DNA"/>
</dbReference>
<proteinExistence type="predicted"/>
<comment type="caution">
    <text evidence="2">The sequence shown here is derived from an EMBL/GenBank/DDBJ whole genome shotgun (WGS) entry which is preliminary data.</text>
</comment>
<keyword evidence="3" id="KW-1185">Reference proteome</keyword>
<feature type="chain" id="PRO_5043990272" description="IPT/TIG domain-containing protein" evidence="1">
    <location>
        <begin position="23"/>
        <end position="268"/>
    </location>
</feature>
<evidence type="ECO:0008006" key="4">
    <source>
        <dbReference type="Google" id="ProtNLM"/>
    </source>
</evidence>
<keyword evidence="1" id="KW-0732">Signal</keyword>
<evidence type="ECO:0000313" key="3">
    <source>
        <dbReference type="Proteomes" id="UP001365542"/>
    </source>
</evidence>
<protein>
    <recommendedName>
        <fullName evidence="4">IPT/TIG domain-containing protein</fullName>
    </recommendedName>
</protein>
<sequence length="268" mass="28581">MVPNRILKIFLFLSASIVQVRSQNFLLNFEGDQFKVDKTTGRLNVEPIQGFDLGDFSVLTAEDVPSGGASISSLETSLLRPCSPNHFIARIAQQTQDGTFDRGQDTGIRIALNDEGAPGFKSFDATSICLGIGFIPAITQGMPLPQPVGTDPLSKAVVPASGKITITGTRYQPPGSGVAETVKKTVTFEAKTPVDFANPTMFHTTDMIHVALPSTFTNLVLLHFKVSDAKVIGNVLGLPAALNELFEAGTVFESIGIDNFAGTKNLNP</sequence>